<dbReference type="AlphaFoldDB" id="A0A1H3TW07"/>
<proteinExistence type="predicted"/>
<organism evidence="1 2">
    <name type="scientific">Delftia lacustris</name>
    <dbReference type="NCBI Taxonomy" id="558537"/>
    <lineage>
        <taxon>Bacteria</taxon>
        <taxon>Pseudomonadati</taxon>
        <taxon>Pseudomonadota</taxon>
        <taxon>Betaproteobacteria</taxon>
        <taxon>Burkholderiales</taxon>
        <taxon>Comamonadaceae</taxon>
        <taxon>Delftia</taxon>
    </lineage>
</organism>
<gene>
    <name evidence="1" type="ORF">SAMN05421547_13326</name>
</gene>
<evidence type="ECO:0000313" key="1">
    <source>
        <dbReference type="EMBL" id="SDZ54410.1"/>
    </source>
</evidence>
<name>A0A1H3TW07_9BURK</name>
<sequence>MTQSKADGSPGQYFAHALRSACGNCGRSMDKAHRIHHGVKYCSNCYPAVFPPRTCQICGETARAHKHATSSVCGKCARQDRTCLRCGRLTPQAALRVGDRVACASCAPYYRTSRPCDTCGTPSARLSRSRGFPERGQMCERCLRKVTQATCSHCHKHRTQYFMTLAGCHLCSKCCELDGPSHDCPDCGSRVQGTGFSPCFSCSIKRGNVKRQQSVQHMLVTQQAKQLYADFTQWGNSSQRASKLAAHASRYLQFITRIDIALQQASVPLDQAVLLETFTTQELRQMGLLMQFLVEQGAFLQDAAARRQNSDEALVQSKLKGATGKPWAADLQAFDTALAQRQKPLNVRSRKSYLSAAIALLTAAKVGRATQLKQEAVDALLRSKPGLRASLTPYLSHLASRHGMRLKVPGKRTAPRQSLLPQARYARLLMDAIAGKPPRPTELSLTATLLAHLLNVPLTQILQLRHQDVDWATGLQMRLKDRWMEVPQEVGAFVRALQSPEHLGGSDFNPWVFPGRLISDCLSTSAVSYHLRKYEIPTNRKQARH</sequence>
<dbReference type="EMBL" id="FNPE01000033">
    <property type="protein sequence ID" value="SDZ54410.1"/>
    <property type="molecule type" value="Genomic_DNA"/>
</dbReference>
<protein>
    <submittedName>
        <fullName evidence="1">Uncharacterized protein</fullName>
    </submittedName>
</protein>
<accession>A0A1H3TW07</accession>
<reference evidence="1 2" key="1">
    <citation type="submission" date="2016-10" db="EMBL/GenBank/DDBJ databases">
        <authorList>
            <person name="de Groot N.N."/>
        </authorList>
    </citation>
    <scope>NUCLEOTIDE SEQUENCE [LARGE SCALE GENOMIC DNA]</scope>
    <source>
        <strain evidence="1 2">LMG 24775</strain>
    </source>
</reference>
<dbReference type="Proteomes" id="UP000183417">
    <property type="component" value="Unassembled WGS sequence"/>
</dbReference>
<evidence type="ECO:0000313" key="2">
    <source>
        <dbReference type="Proteomes" id="UP000183417"/>
    </source>
</evidence>